<feature type="region of interest" description="Disordered" evidence="9">
    <location>
        <begin position="1"/>
        <end position="21"/>
    </location>
</feature>
<proteinExistence type="inferred from homology"/>
<keyword evidence="3 8" id="KW-0813">Transport</keyword>
<dbReference type="PROSITE" id="PS50928">
    <property type="entry name" value="ABC_TM1"/>
    <property type="match status" value="1"/>
</dbReference>
<evidence type="ECO:0000313" key="12">
    <source>
        <dbReference type="Proteomes" id="UP000011519"/>
    </source>
</evidence>
<dbReference type="PANTHER" id="PTHR43848">
    <property type="entry name" value="PUTRESCINE TRANSPORT SYSTEM PERMEASE PROTEIN POTI"/>
    <property type="match status" value="1"/>
</dbReference>
<keyword evidence="5 8" id="KW-0812">Transmembrane</keyword>
<dbReference type="STRING" id="1227493.C483_09119"/>
<reference evidence="11 12" key="1">
    <citation type="journal article" date="2014" name="PLoS Genet.">
        <title>Phylogenetically driven sequencing of extremely halophilic archaea reveals strategies for static and dynamic osmo-response.</title>
        <authorList>
            <person name="Becker E.A."/>
            <person name="Seitzer P.M."/>
            <person name="Tritt A."/>
            <person name="Larsen D."/>
            <person name="Krusor M."/>
            <person name="Yao A.I."/>
            <person name="Wu D."/>
            <person name="Madern D."/>
            <person name="Eisen J.A."/>
            <person name="Darling A.E."/>
            <person name="Facciotti M.T."/>
        </authorList>
    </citation>
    <scope>NUCLEOTIDE SEQUENCE [LARGE SCALE GENOMIC DNA]</scope>
    <source>
        <strain evidence="11 12">JCM 10989</strain>
    </source>
</reference>
<evidence type="ECO:0000256" key="3">
    <source>
        <dbReference type="ARBA" id="ARBA00022448"/>
    </source>
</evidence>
<evidence type="ECO:0000256" key="4">
    <source>
        <dbReference type="ARBA" id="ARBA00022475"/>
    </source>
</evidence>
<feature type="transmembrane region" description="Helical" evidence="8">
    <location>
        <begin position="219"/>
        <end position="237"/>
    </location>
</feature>
<organism evidence="11 12">
    <name type="scientific">Natrialba hulunbeirensis JCM 10989</name>
    <dbReference type="NCBI Taxonomy" id="1227493"/>
    <lineage>
        <taxon>Archaea</taxon>
        <taxon>Methanobacteriati</taxon>
        <taxon>Methanobacteriota</taxon>
        <taxon>Stenosarchaea group</taxon>
        <taxon>Halobacteria</taxon>
        <taxon>Halobacteriales</taxon>
        <taxon>Natrialbaceae</taxon>
        <taxon>Natrialba</taxon>
    </lineage>
</organism>
<dbReference type="AlphaFoldDB" id="L9ZZB7"/>
<dbReference type="PANTHER" id="PTHR43848:SF2">
    <property type="entry name" value="PUTRESCINE TRANSPORT SYSTEM PERMEASE PROTEIN POTI"/>
    <property type="match status" value="1"/>
</dbReference>
<protein>
    <submittedName>
        <fullName evidence="11">Binding-protein-dependent transport system inner membrane protein</fullName>
    </submittedName>
</protein>
<evidence type="ECO:0000256" key="2">
    <source>
        <dbReference type="ARBA" id="ARBA00007069"/>
    </source>
</evidence>
<evidence type="ECO:0000256" key="7">
    <source>
        <dbReference type="ARBA" id="ARBA00023136"/>
    </source>
</evidence>
<evidence type="ECO:0000313" key="11">
    <source>
        <dbReference type="EMBL" id="ELY91689.1"/>
    </source>
</evidence>
<dbReference type="SUPFAM" id="SSF161098">
    <property type="entry name" value="MetI-like"/>
    <property type="match status" value="1"/>
</dbReference>
<dbReference type="GO" id="GO:0005886">
    <property type="term" value="C:plasma membrane"/>
    <property type="evidence" value="ECO:0007669"/>
    <property type="project" value="UniProtKB-SubCell"/>
</dbReference>
<feature type="transmembrane region" description="Helical" evidence="8">
    <location>
        <begin position="191"/>
        <end position="212"/>
    </location>
</feature>
<comment type="subcellular location">
    <subcellularLocation>
        <location evidence="1 8">Cell membrane</location>
        <topology evidence="1 8">Multi-pass membrane protein</topology>
    </subcellularLocation>
</comment>
<feature type="transmembrane region" description="Helical" evidence="8">
    <location>
        <begin position="249"/>
        <end position="268"/>
    </location>
</feature>
<feature type="transmembrane region" description="Helical" evidence="8">
    <location>
        <begin position="114"/>
        <end position="138"/>
    </location>
</feature>
<evidence type="ECO:0000259" key="10">
    <source>
        <dbReference type="PROSITE" id="PS50928"/>
    </source>
</evidence>
<dbReference type="OrthoDB" id="45815at2157"/>
<dbReference type="InterPro" id="IPR051789">
    <property type="entry name" value="Bact_Polyamine_Transport"/>
</dbReference>
<evidence type="ECO:0000256" key="9">
    <source>
        <dbReference type="SAM" id="MobiDB-lite"/>
    </source>
</evidence>
<feature type="transmembrane region" description="Helical" evidence="8">
    <location>
        <begin position="27"/>
        <end position="48"/>
    </location>
</feature>
<evidence type="ECO:0000256" key="5">
    <source>
        <dbReference type="ARBA" id="ARBA00022692"/>
    </source>
</evidence>
<dbReference type="PATRIC" id="fig|1227493.4.peg.1808"/>
<dbReference type="GO" id="GO:0055085">
    <property type="term" value="P:transmembrane transport"/>
    <property type="evidence" value="ECO:0007669"/>
    <property type="project" value="InterPro"/>
</dbReference>
<keyword evidence="12" id="KW-1185">Reference proteome</keyword>
<keyword evidence="4" id="KW-1003">Cell membrane</keyword>
<sequence length="273" mass="29790">MSVTDSIRDRVRSDSDPNDGAGSGLKLATVLTYLFLYGPILVVVLMSFDAGRYGLRWDFTTEWYASLATRSDLIDSLWLSIQIGIVVMIISTVLAVVAAFGLSRFDWPKRKGPIATYLIFVPLTLPIIIYGIGLFVFFTQLGIGRGFLPIVVGHVLYTLPFATLVVGAGVIDLDRTLEEAAMDLGADPLTTFREVTLPALMPNILAAALFSFTLSFDEFLISFFVSGGGAVPLPVRIWGMVRADIEPEVYAISVVVLLISIAIAAMATRLRRF</sequence>
<keyword evidence="6 8" id="KW-1133">Transmembrane helix</keyword>
<dbReference type="EMBL" id="AOIM01000026">
    <property type="protein sequence ID" value="ELY91689.1"/>
    <property type="molecule type" value="Genomic_DNA"/>
</dbReference>
<feature type="domain" description="ABC transmembrane type-1" evidence="10">
    <location>
        <begin position="77"/>
        <end position="267"/>
    </location>
</feature>
<dbReference type="CDD" id="cd06261">
    <property type="entry name" value="TM_PBP2"/>
    <property type="match status" value="1"/>
</dbReference>
<dbReference type="InterPro" id="IPR000515">
    <property type="entry name" value="MetI-like"/>
</dbReference>
<evidence type="ECO:0000256" key="1">
    <source>
        <dbReference type="ARBA" id="ARBA00004651"/>
    </source>
</evidence>
<keyword evidence="7 8" id="KW-0472">Membrane</keyword>
<dbReference type="Gene3D" id="1.10.3720.10">
    <property type="entry name" value="MetI-like"/>
    <property type="match status" value="1"/>
</dbReference>
<dbReference type="InterPro" id="IPR035906">
    <property type="entry name" value="MetI-like_sf"/>
</dbReference>
<name>L9ZZB7_9EURY</name>
<feature type="transmembrane region" description="Helical" evidence="8">
    <location>
        <begin position="150"/>
        <end position="171"/>
    </location>
</feature>
<evidence type="ECO:0000256" key="8">
    <source>
        <dbReference type="RuleBase" id="RU363032"/>
    </source>
</evidence>
<gene>
    <name evidence="11" type="ORF">C483_09119</name>
</gene>
<dbReference type="RefSeq" id="WP_006653033.1">
    <property type="nucleotide sequence ID" value="NZ_AOIM01000026.1"/>
</dbReference>
<comment type="caution">
    <text evidence="11">The sequence shown here is derived from an EMBL/GenBank/DDBJ whole genome shotgun (WGS) entry which is preliminary data.</text>
</comment>
<dbReference type="Pfam" id="PF00528">
    <property type="entry name" value="BPD_transp_1"/>
    <property type="match status" value="1"/>
</dbReference>
<dbReference type="Proteomes" id="UP000011519">
    <property type="component" value="Unassembled WGS sequence"/>
</dbReference>
<feature type="transmembrane region" description="Helical" evidence="8">
    <location>
        <begin position="77"/>
        <end position="102"/>
    </location>
</feature>
<accession>L9ZZB7</accession>
<feature type="compositionally biased region" description="Basic and acidic residues" evidence="9">
    <location>
        <begin position="1"/>
        <end position="15"/>
    </location>
</feature>
<comment type="similarity">
    <text evidence="2">Belongs to the binding-protein-dependent transport system permease family. CysTW subfamily.</text>
</comment>
<evidence type="ECO:0000256" key="6">
    <source>
        <dbReference type="ARBA" id="ARBA00022989"/>
    </source>
</evidence>